<dbReference type="PROSITE" id="PS51904">
    <property type="entry name" value="GLYCOSYL_HYDROL_F25_2"/>
    <property type="match status" value="1"/>
</dbReference>
<feature type="chain" id="PRO_5006416786" evidence="2">
    <location>
        <begin position="30"/>
        <end position="302"/>
    </location>
</feature>
<dbReference type="PATRIC" id="fig|1423804.4.peg.1778"/>
<proteinExistence type="inferred from homology"/>
<gene>
    <name evidence="4" type="ORF">FD14_GL001649</name>
</gene>
<dbReference type="AlphaFoldDB" id="A0A0R2F4V8"/>
<dbReference type="Pfam" id="PF01183">
    <property type="entry name" value="Glyco_hydro_25"/>
    <property type="match status" value="1"/>
</dbReference>
<feature type="domain" description="DUF5776" evidence="3">
    <location>
        <begin position="237"/>
        <end position="299"/>
    </location>
</feature>
<dbReference type="Proteomes" id="UP000051442">
    <property type="component" value="Unassembled WGS sequence"/>
</dbReference>
<evidence type="ECO:0000313" key="4">
    <source>
        <dbReference type="EMBL" id="KRN20012.1"/>
    </source>
</evidence>
<dbReference type="STRING" id="1423804.FD14_GL001649"/>
<protein>
    <submittedName>
        <fullName evidence="4">Glycoside hydrolase family protein</fullName>
    </submittedName>
</protein>
<evidence type="ECO:0000313" key="5">
    <source>
        <dbReference type="Proteomes" id="UP000051442"/>
    </source>
</evidence>
<evidence type="ECO:0000256" key="1">
    <source>
        <dbReference type="ARBA" id="ARBA00010646"/>
    </source>
</evidence>
<dbReference type="OrthoDB" id="5056238at2"/>
<dbReference type="SUPFAM" id="SSF51445">
    <property type="entry name" value="(Trans)glycosidases"/>
    <property type="match status" value="1"/>
</dbReference>
<dbReference type="InterPro" id="IPR002053">
    <property type="entry name" value="Glyco_hydro_25"/>
</dbReference>
<name>A0A0R2F4V8_9LACO</name>
<dbReference type="InterPro" id="IPR017853">
    <property type="entry name" value="GH"/>
</dbReference>
<sequence length="302" mass="33133">MKNHRLLKKLFAGSLAMVSMLAIGTTAFAAKTKIADVSQYQGNINWSKASKDLKFAIIRVKHGNPGDSDYSIDTKRTVNANGAAKYGVPFGQYDFAEFDSVADAQKDARQFYALTSTKAKFYVLDNEKRKSGVKGKEQTYVNAWLSTMRGLTNKPLVYYSYQNFVSVHGISSAKFDGSWIANYSAKPNVSTDLWQYTSTGSLSGISGHVDLSKVVDNSTVSSWYTNTAKTTYLSSVTNGQKIRTTRGINRYQTANLTGKIASVSYNKTLTAKSVVKSSTGAYRIQLTDGSYITANKAYVQAQ</sequence>
<dbReference type="GO" id="GO:0009253">
    <property type="term" value="P:peptidoglycan catabolic process"/>
    <property type="evidence" value="ECO:0007669"/>
    <property type="project" value="InterPro"/>
</dbReference>
<dbReference type="Gene3D" id="3.20.20.80">
    <property type="entry name" value="Glycosidases"/>
    <property type="match status" value="1"/>
</dbReference>
<organism evidence="4 5">
    <name type="scientific">Secundilactobacillus similis DSM 23365 = JCM 2765</name>
    <dbReference type="NCBI Taxonomy" id="1423804"/>
    <lineage>
        <taxon>Bacteria</taxon>
        <taxon>Bacillati</taxon>
        <taxon>Bacillota</taxon>
        <taxon>Bacilli</taxon>
        <taxon>Lactobacillales</taxon>
        <taxon>Lactobacillaceae</taxon>
        <taxon>Secundilactobacillus</taxon>
    </lineage>
</organism>
<keyword evidence="4" id="KW-0378">Hydrolase</keyword>
<dbReference type="PANTHER" id="PTHR34135:SF1">
    <property type="entry name" value="GLYCOSYL HYDROLASE FAMILY 25"/>
    <property type="match status" value="1"/>
</dbReference>
<evidence type="ECO:0000256" key="2">
    <source>
        <dbReference type="SAM" id="SignalP"/>
    </source>
</evidence>
<dbReference type="Pfam" id="PF19087">
    <property type="entry name" value="DUF5776"/>
    <property type="match status" value="1"/>
</dbReference>
<comment type="caution">
    <text evidence="4">The sequence shown here is derived from an EMBL/GenBank/DDBJ whole genome shotgun (WGS) entry which is preliminary data.</text>
</comment>
<dbReference type="GO" id="GO:0016998">
    <property type="term" value="P:cell wall macromolecule catabolic process"/>
    <property type="evidence" value="ECO:0007669"/>
    <property type="project" value="InterPro"/>
</dbReference>
<keyword evidence="2" id="KW-0732">Signal</keyword>
<dbReference type="PANTHER" id="PTHR34135">
    <property type="entry name" value="LYSOZYME"/>
    <property type="match status" value="1"/>
</dbReference>
<dbReference type="GO" id="GO:0016052">
    <property type="term" value="P:carbohydrate catabolic process"/>
    <property type="evidence" value="ECO:0007669"/>
    <property type="project" value="TreeGrafter"/>
</dbReference>
<dbReference type="GO" id="GO:0003796">
    <property type="term" value="F:lysozyme activity"/>
    <property type="evidence" value="ECO:0007669"/>
    <property type="project" value="InterPro"/>
</dbReference>
<accession>A0A0R2F4V8</accession>
<reference evidence="4 5" key="1">
    <citation type="journal article" date="2015" name="Genome Announc.">
        <title>Expanding the biotechnology potential of lactobacilli through comparative genomics of 213 strains and associated genera.</title>
        <authorList>
            <person name="Sun Z."/>
            <person name="Harris H.M."/>
            <person name="McCann A."/>
            <person name="Guo C."/>
            <person name="Argimon S."/>
            <person name="Zhang W."/>
            <person name="Yang X."/>
            <person name="Jeffery I.B."/>
            <person name="Cooney J.C."/>
            <person name="Kagawa T.F."/>
            <person name="Liu W."/>
            <person name="Song Y."/>
            <person name="Salvetti E."/>
            <person name="Wrobel A."/>
            <person name="Rasinkangas P."/>
            <person name="Parkhill J."/>
            <person name="Rea M.C."/>
            <person name="O'Sullivan O."/>
            <person name="Ritari J."/>
            <person name="Douillard F.P."/>
            <person name="Paul Ross R."/>
            <person name="Yang R."/>
            <person name="Briner A.E."/>
            <person name="Felis G.E."/>
            <person name="de Vos W.M."/>
            <person name="Barrangou R."/>
            <person name="Klaenhammer T.R."/>
            <person name="Caufield P.W."/>
            <person name="Cui Y."/>
            <person name="Zhang H."/>
            <person name="O'Toole P.W."/>
        </authorList>
    </citation>
    <scope>NUCLEOTIDE SEQUENCE [LARGE SCALE GENOMIC DNA]</scope>
    <source>
        <strain evidence="4 5">DSM 23365</strain>
    </source>
</reference>
<keyword evidence="5" id="KW-1185">Reference proteome</keyword>
<evidence type="ECO:0000259" key="3">
    <source>
        <dbReference type="Pfam" id="PF19087"/>
    </source>
</evidence>
<dbReference type="EMBL" id="AYZM01000134">
    <property type="protein sequence ID" value="KRN20012.1"/>
    <property type="molecule type" value="Genomic_DNA"/>
</dbReference>
<dbReference type="InterPro" id="IPR044081">
    <property type="entry name" value="DUF5776"/>
</dbReference>
<dbReference type="RefSeq" id="WP_054737233.1">
    <property type="nucleotide sequence ID" value="NZ_AYZM01000134.1"/>
</dbReference>
<comment type="similarity">
    <text evidence="1">Belongs to the glycosyl hydrolase 25 family.</text>
</comment>
<feature type="signal peptide" evidence="2">
    <location>
        <begin position="1"/>
        <end position="29"/>
    </location>
</feature>